<evidence type="ECO:0000313" key="7">
    <source>
        <dbReference type="EMBL" id="KAH7128216.1"/>
    </source>
</evidence>
<evidence type="ECO:0000256" key="5">
    <source>
        <dbReference type="ARBA" id="ARBA00023033"/>
    </source>
</evidence>
<dbReference type="SUPFAM" id="SSF48264">
    <property type="entry name" value="Cytochrome P450"/>
    <property type="match status" value="1"/>
</dbReference>
<comment type="caution">
    <text evidence="7">The sequence shown here is derived from an EMBL/GenBank/DDBJ whole genome shotgun (WGS) entry which is preliminary data.</text>
</comment>
<dbReference type="CDD" id="cd11065">
    <property type="entry name" value="CYP64-like"/>
    <property type="match status" value="1"/>
</dbReference>
<dbReference type="AlphaFoldDB" id="A0A9P9E1C8"/>
<dbReference type="Pfam" id="PF00067">
    <property type="entry name" value="p450"/>
    <property type="match status" value="1"/>
</dbReference>
<dbReference type="Gene3D" id="1.10.630.10">
    <property type="entry name" value="Cytochrome P450"/>
    <property type="match status" value="1"/>
</dbReference>
<dbReference type="Proteomes" id="UP000700596">
    <property type="component" value="Unassembled WGS sequence"/>
</dbReference>
<feature type="binding site" description="axial binding residue" evidence="6">
    <location>
        <position position="438"/>
    </location>
    <ligand>
        <name>heme</name>
        <dbReference type="ChEBI" id="CHEBI:30413"/>
    </ligand>
    <ligandPart>
        <name>Fe</name>
        <dbReference type="ChEBI" id="CHEBI:18248"/>
    </ligandPart>
</feature>
<sequence length="533" mass="60385">MDAALFFLGTALVAVAYALRSFGRRPKGLPPGPPTLPIIGNLHLMPPKAPHHQFKKWADEYGPIYSLIMGPSSVMIVLTSDTAIKDLLDKRSSIYSSRQEMYIGQLLSGGHRMLLMQYGDTWRMIRRTVHNHLNIRAAKSYIPYQDLENRQMLVGFLDKPERWDAHLRRYTNSLTTQMIFGFRTTDIDDKKLHQLYDGFAKFSETITSPASRIIDVIPVLRHLPDFLFPVKKLAKKLHEKELELFLGHWLNVKAAVKNGTANPCVCVDLIKSQQVEGFSDNLASYISGSLLEAGSDTTSSTLIGWVQAMVLFPDVAKAAQKEIDSVCGDRFPMLEDEPNLQYVRACAKESMRWMPTAILGVPHAAMRDDEYLGYRIPKGAGVMWNVWGIHHDEKRFPNARVFDPTRYANDRQSSSEAALNGDATQRDHFLFGAGRRVCQGMHIADRSLFLAISRLLWAFEFHPVEDAAGNKLLPNPDDLTEGLLVQPKPFSVRIVPRSLTKEEIVRKEWADVGEFLNEEGQWKKVPDEIKRID</sequence>
<keyword evidence="4 6" id="KW-0408">Iron</keyword>
<dbReference type="EMBL" id="JAGMWT010000005">
    <property type="protein sequence ID" value="KAH7128216.1"/>
    <property type="molecule type" value="Genomic_DNA"/>
</dbReference>
<dbReference type="PANTHER" id="PTHR46300">
    <property type="entry name" value="P450, PUTATIVE (EUROFUNG)-RELATED-RELATED"/>
    <property type="match status" value="1"/>
</dbReference>
<dbReference type="InterPro" id="IPR002401">
    <property type="entry name" value="Cyt_P450_E_grp-I"/>
</dbReference>
<accession>A0A9P9E1C8</accession>
<keyword evidence="8" id="KW-1185">Reference proteome</keyword>
<evidence type="ECO:0000256" key="1">
    <source>
        <dbReference type="ARBA" id="ARBA00010617"/>
    </source>
</evidence>
<comment type="similarity">
    <text evidence="1">Belongs to the cytochrome P450 family.</text>
</comment>
<evidence type="ECO:0000256" key="4">
    <source>
        <dbReference type="ARBA" id="ARBA00023004"/>
    </source>
</evidence>
<dbReference type="InterPro" id="IPR001128">
    <property type="entry name" value="Cyt_P450"/>
</dbReference>
<keyword evidence="3" id="KW-0560">Oxidoreductase</keyword>
<evidence type="ECO:0000256" key="3">
    <source>
        <dbReference type="ARBA" id="ARBA00023002"/>
    </source>
</evidence>
<evidence type="ECO:0000256" key="6">
    <source>
        <dbReference type="PIRSR" id="PIRSR602401-1"/>
    </source>
</evidence>
<dbReference type="PRINTS" id="PR00385">
    <property type="entry name" value="P450"/>
</dbReference>
<dbReference type="PANTHER" id="PTHR46300:SF2">
    <property type="entry name" value="CYTOCHROME P450 MONOOXYGENASE ALNH-RELATED"/>
    <property type="match status" value="1"/>
</dbReference>
<dbReference type="GO" id="GO:0005506">
    <property type="term" value="F:iron ion binding"/>
    <property type="evidence" value="ECO:0007669"/>
    <property type="project" value="InterPro"/>
</dbReference>
<dbReference type="GO" id="GO:0016705">
    <property type="term" value="F:oxidoreductase activity, acting on paired donors, with incorporation or reduction of molecular oxygen"/>
    <property type="evidence" value="ECO:0007669"/>
    <property type="project" value="InterPro"/>
</dbReference>
<organism evidence="7 8">
    <name type="scientific">Dendryphion nanum</name>
    <dbReference type="NCBI Taxonomy" id="256645"/>
    <lineage>
        <taxon>Eukaryota</taxon>
        <taxon>Fungi</taxon>
        <taxon>Dikarya</taxon>
        <taxon>Ascomycota</taxon>
        <taxon>Pezizomycotina</taxon>
        <taxon>Dothideomycetes</taxon>
        <taxon>Pleosporomycetidae</taxon>
        <taxon>Pleosporales</taxon>
        <taxon>Torulaceae</taxon>
        <taxon>Dendryphion</taxon>
    </lineage>
</organism>
<evidence type="ECO:0000313" key="8">
    <source>
        <dbReference type="Proteomes" id="UP000700596"/>
    </source>
</evidence>
<dbReference type="InterPro" id="IPR036396">
    <property type="entry name" value="Cyt_P450_sf"/>
</dbReference>
<dbReference type="InterPro" id="IPR050364">
    <property type="entry name" value="Cytochrome_P450_fung"/>
</dbReference>
<dbReference type="PRINTS" id="PR00463">
    <property type="entry name" value="EP450I"/>
</dbReference>
<keyword evidence="2 6" id="KW-0479">Metal-binding</keyword>
<dbReference type="GO" id="GO:0004497">
    <property type="term" value="F:monooxygenase activity"/>
    <property type="evidence" value="ECO:0007669"/>
    <property type="project" value="UniProtKB-KW"/>
</dbReference>
<keyword evidence="5" id="KW-0503">Monooxygenase</keyword>
<reference evidence="7" key="1">
    <citation type="journal article" date="2021" name="Nat. Commun.">
        <title>Genetic determinants of endophytism in the Arabidopsis root mycobiome.</title>
        <authorList>
            <person name="Mesny F."/>
            <person name="Miyauchi S."/>
            <person name="Thiergart T."/>
            <person name="Pickel B."/>
            <person name="Atanasova L."/>
            <person name="Karlsson M."/>
            <person name="Huettel B."/>
            <person name="Barry K.W."/>
            <person name="Haridas S."/>
            <person name="Chen C."/>
            <person name="Bauer D."/>
            <person name="Andreopoulos W."/>
            <person name="Pangilinan J."/>
            <person name="LaButti K."/>
            <person name="Riley R."/>
            <person name="Lipzen A."/>
            <person name="Clum A."/>
            <person name="Drula E."/>
            <person name="Henrissat B."/>
            <person name="Kohler A."/>
            <person name="Grigoriev I.V."/>
            <person name="Martin F.M."/>
            <person name="Hacquard S."/>
        </authorList>
    </citation>
    <scope>NUCLEOTIDE SEQUENCE</scope>
    <source>
        <strain evidence="7">MPI-CAGE-CH-0243</strain>
    </source>
</reference>
<comment type="cofactor">
    <cofactor evidence="6">
        <name>heme</name>
        <dbReference type="ChEBI" id="CHEBI:30413"/>
    </cofactor>
</comment>
<dbReference type="GO" id="GO:0020037">
    <property type="term" value="F:heme binding"/>
    <property type="evidence" value="ECO:0007669"/>
    <property type="project" value="InterPro"/>
</dbReference>
<keyword evidence="6" id="KW-0349">Heme</keyword>
<proteinExistence type="inferred from homology"/>
<name>A0A9P9E1C8_9PLEO</name>
<protein>
    <submittedName>
        <fullName evidence="7">Cytochrome P450</fullName>
    </submittedName>
</protein>
<dbReference type="OrthoDB" id="1055148at2759"/>
<gene>
    <name evidence="7" type="ORF">B0J11DRAFT_264706</name>
</gene>
<evidence type="ECO:0000256" key="2">
    <source>
        <dbReference type="ARBA" id="ARBA00022723"/>
    </source>
</evidence>